<comment type="similarity">
    <text evidence="2">Belongs to the fl(2)d family.</text>
</comment>
<feature type="compositionally biased region" description="Basic and acidic residues" evidence="6">
    <location>
        <begin position="214"/>
        <end position="236"/>
    </location>
</feature>
<accession>A0A166G0M8</accession>
<dbReference type="AlphaFoldDB" id="A0A166G0M8"/>
<evidence type="ECO:0000256" key="6">
    <source>
        <dbReference type="SAM" id="MobiDB-lite"/>
    </source>
</evidence>
<keyword evidence="3" id="KW-0507">mRNA processing</keyword>
<evidence type="ECO:0000256" key="3">
    <source>
        <dbReference type="ARBA" id="ARBA00022664"/>
    </source>
</evidence>
<dbReference type="GO" id="GO:0000381">
    <property type="term" value="P:regulation of alternative mRNA splicing, via spliceosome"/>
    <property type="evidence" value="ECO:0007669"/>
    <property type="project" value="InterPro"/>
</dbReference>
<dbReference type="InterPro" id="IPR033757">
    <property type="entry name" value="WTAP"/>
</dbReference>
<keyword evidence="5" id="KW-0539">Nucleus</keyword>
<dbReference type="GO" id="GO:0006397">
    <property type="term" value="P:mRNA processing"/>
    <property type="evidence" value="ECO:0007669"/>
    <property type="project" value="UniProtKB-KW"/>
</dbReference>
<keyword evidence="4" id="KW-0508">mRNA splicing</keyword>
<dbReference type="EMBL" id="KV428024">
    <property type="protein sequence ID" value="KZT41196.1"/>
    <property type="molecule type" value="Genomic_DNA"/>
</dbReference>
<reference evidence="7 8" key="1">
    <citation type="journal article" date="2016" name="Mol. Biol. Evol.">
        <title>Comparative Genomics of Early-Diverging Mushroom-Forming Fungi Provides Insights into the Origins of Lignocellulose Decay Capabilities.</title>
        <authorList>
            <person name="Nagy L.G."/>
            <person name="Riley R."/>
            <person name="Tritt A."/>
            <person name="Adam C."/>
            <person name="Daum C."/>
            <person name="Floudas D."/>
            <person name="Sun H."/>
            <person name="Yadav J.S."/>
            <person name="Pangilinan J."/>
            <person name="Larsson K.H."/>
            <person name="Matsuura K."/>
            <person name="Barry K."/>
            <person name="Labutti K."/>
            <person name="Kuo R."/>
            <person name="Ohm R.A."/>
            <person name="Bhattacharya S.S."/>
            <person name="Shirouzu T."/>
            <person name="Yoshinaga Y."/>
            <person name="Martin F.M."/>
            <person name="Grigoriev I.V."/>
            <person name="Hibbett D.S."/>
        </authorList>
    </citation>
    <scope>NUCLEOTIDE SEQUENCE [LARGE SCALE GENOMIC DNA]</scope>
    <source>
        <strain evidence="7 8">HHB10207 ss-3</strain>
    </source>
</reference>
<keyword evidence="8" id="KW-1185">Reference proteome</keyword>
<feature type="compositionally biased region" description="Basic and acidic residues" evidence="6">
    <location>
        <begin position="326"/>
        <end position="339"/>
    </location>
</feature>
<evidence type="ECO:0000313" key="7">
    <source>
        <dbReference type="EMBL" id="KZT41196.1"/>
    </source>
</evidence>
<name>A0A166G0M8_9AGAM</name>
<evidence type="ECO:0000256" key="2">
    <source>
        <dbReference type="ARBA" id="ARBA00010313"/>
    </source>
</evidence>
<feature type="compositionally biased region" description="Basic residues" evidence="6">
    <location>
        <begin position="300"/>
        <end position="314"/>
    </location>
</feature>
<dbReference type="STRING" id="1314776.A0A166G0M8"/>
<evidence type="ECO:0000256" key="5">
    <source>
        <dbReference type="ARBA" id="ARBA00023242"/>
    </source>
</evidence>
<dbReference type="GO" id="GO:0008380">
    <property type="term" value="P:RNA splicing"/>
    <property type="evidence" value="ECO:0007669"/>
    <property type="project" value="UniProtKB-KW"/>
</dbReference>
<sequence>MNVPTSRELELETLCRQRDKQIHALKDEVNTLRQYLAKQPGPSTSEAFSLPPTWLSFLHPLIRSAAESQMPQPGSASASSKSVTTALIQRVKLLQDENDELYSMLRHGEVGKLHEELAALRKVVARLETALSESHNVINSLSTELNASYETIHAFGAARDHETEPSASPQRKPKRESTSQSPAPSQYSLSPRAHKKPRLGGPEDAHSPSSKVPSNRERSPRKETQRSTDGRHENHRSTNSASSNPTSGKVKMEVDDAMPTRPRSPSRTHERTRPRDRERERDTGRERDRGRHNERDRTRDRGHKNGVTRRGHHSGHTDSNSQDTNSGRDRRLVERLGLQ</sequence>
<feature type="compositionally biased region" description="Polar residues" evidence="6">
    <location>
        <begin position="237"/>
        <end position="247"/>
    </location>
</feature>
<comment type="subcellular location">
    <subcellularLocation>
        <location evidence="1">Nucleus</location>
    </subcellularLocation>
</comment>
<dbReference type="Proteomes" id="UP000076798">
    <property type="component" value="Unassembled WGS sequence"/>
</dbReference>
<proteinExistence type="inferred from homology"/>
<feature type="compositionally biased region" description="Polar residues" evidence="6">
    <location>
        <begin position="178"/>
        <end position="189"/>
    </location>
</feature>
<dbReference type="Pfam" id="PF17098">
    <property type="entry name" value="Wtap"/>
    <property type="match status" value="1"/>
</dbReference>
<feature type="region of interest" description="Disordered" evidence="6">
    <location>
        <begin position="157"/>
        <end position="339"/>
    </location>
</feature>
<evidence type="ECO:0000256" key="1">
    <source>
        <dbReference type="ARBA" id="ARBA00004123"/>
    </source>
</evidence>
<feature type="compositionally biased region" description="Basic and acidic residues" evidence="6">
    <location>
        <begin position="267"/>
        <end position="299"/>
    </location>
</feature>
<evidence type="ECO:0000256" key="4">
    <source>
        <dbReference type="ARBA" id="ARBA00023187"/>
    </source>
</evidence>
<evidence type="ECO:0000313" key="8">
    <source>
        <dbReference type="Proteomes" id="UP000076798"/>
    </source>
</evidence>
<protein>
    <submittedName>
        <fullName evidence="7">Uncharacterized protein</fullName>
    </submittedName>
</protein>
<dbReference type="GO" id="GO:0005634">
    <property type="term" value="C:nucleus"/>
    <property type="evidence" value="ECO:0007669"/>
    <property type="project" value="UniProtKB-SubCell"/>
</dbReference>
<dbReference type="GO" id="GO:0016556">
    <property type="term" value="P:mRNA modification"/>
    <property type="evidence" value="ECO:0007669"/>
    <property type="project" value="InterPro"/>
</dbReference>
<gene>
    <name evidence="7" type="ORF">SISSUDRAFT_374643</name>
</gene>
<dbReference type="OrthoDB" id="3363802at2759"/>
<organism evidence="7 8">
    <name type="scientific">Sistotremastrum suecicum HHB10207 ss-3</name>
    <dbReference type="NCBI Taxonomy" id="1314776"/>
    <lineage>
        <taxon>Eukaryota</taxon>
        <taxon>Fungi</taxon>
        <taxon>Dikarya</taxon>
        <taxon>Basidiomycota</taxon>
        <taxon>Agaricomycotina</taxon>
        <taxon>Agaricomycetes</taxon>
        <taxon>Sistotremastrales</taxon>
        <taxon>Sistotremastraceae</taxon>
        <taxon>Sistotremastrum</taxon>
    </lineage>
</organism>